<evidence type="ECO:0000313" key="2">
    <source>
        <dbReference type="EMBL" id="EFX70426.1"/>
    </source>
</evidence>
<accession>E9HCW5</accession>
<proteinExistence type="predicted"/>
<dbReference type="KEGG" id="dpx:DAPPUDRAFT_257130"/>
<dbReference type="InParanoid" id="E9HCW5"/>
<dbReference type="EMBL" id="GL732621">
    <property type="protein sequence ID" value="EFX70426.1"/>
    <property type="molecule type" value="Genomic_DNA"/>
</dbReference>
<feature type="region of interest" description="Disordered" evidence="1">
    <location>
        <begin position="1"/>
        <end position="22"/>
    </location>
</feature>
<evidence type="ECO:0000256" key="1">
    <source>
        <dbReference type="SAM" id="MobiDB-lite"/>
    </source>
</evidence>
<keyword evidence="3" id="KW-1185">Reference proteome</keyword>
<dbReference type="Proteomes" id="UP000000305">
    <property type="component" value="Unassembled WGS sequence"/>
</dbReference>
<reference evidence="2 3" key="1">
    <citation type="journal article" date="2011" name="Science">
        <title>The ecoresponsive genome of Daphnia pulex.</title>
        <authorList>
            <person name="Colbourne J.K."/>
            <person name="Pfrender M.E."/>
            <person name="Gilbert D."/>
            <person name="Thomas W.K."/>
            <person name="Tucker A."/>
            <person name="Oakley T.H."/>
            <person name="Tokishita S."/>
            <person name="Aerts A."/>
            <person name="Arnold G.J."/>
            <person name="Basu M.K."/>
            <person name="Bauer D.J."/>
            <person name="Caceres C.E."/>
            <person name="Carmel L."/>
            <person name="Casola C."/>
            <person name="Choi J.H."/>
            <person name="Detter J.C."/>
            <person name="Dong Q."/>
            <person name="Dusheyko S."/>
            <person name="Eads B.D."/>
            <person name="Frohlich T."/>
            <person name="Geiler-Samerotte K.A."/>
            <person name="Gerlach D."/>
            <person name="Hatcher P."/>
            <person name="Jogdeo S."/>
            <person name="Krijgsveld J."/>
            <person name="Kriventseva E.V."/>
            <person name="Kultz D."/>
            <person name="Laforsch C."/>
            <person name="Lindquist E."/>
            <person name="Lopez J."/>
            <person name="Manak J.R."/>
            <person name="Muller J."/>
            <person name="Pangilinan J."/>
            <person name="Patwardhan R.P."/>
            <person name="Pitluck S."/>
            <person name="Pritham E.J."/>
            <person name="Rechtsteiner A."/>
            <person name="Rho M."/>
            <person name="Rogozin I.B."/>
            <person name="Sakarya O."/>
            <person name="Salamov A."/>
            <person name="Schaack S."/>
            <person name="Shapiro H."/>
            <person name="Shiga Y."/>
            <person name="Skalitzky C."/>
            <person name="Smith Z."/>
            <person name="Souvorov A."/>
            <person name="Sung W."/>
            <person name="Tang Z."/>
            <person name="Tsuchiya D."/>
            <person name="Tu H."/>
            <person name="Vos H."/>
            <person name="Wang M."/>
            <person name="Wolf Y.I."/>
            <person name="Yamagata H."/>
            <person name="Yamada T."/>
            <person name="Ye Y."/>
            <person name="Shaw J.R."/>
            <person name="Andrews J."/>
            <person name="Crease T.J."/>
            <person name="Tang H."/>
            <person name="Lucas S.M."/>
            <person name="Robertson H.M."/>
            <person name="Bork P."/>
            <person name="Koonin E.V."/>
            <person name="Zdobnov E.M."/>
            <person name="Grigoriev I.V."/>
            <person name="Lynch M."/>
            <person name="Boore J.L."/>
        </authorList>
    </citation>
    <scope>NUCLEOTIDE SEQUENCE [LARGE SCALE GENOMIC DNA]</scope>
</reference>
<protein>
    <submittedName>
        <fullName evidence="2">Uncharacterized protein</fullName>
    </submittedName>
</protein>
<evidence type="ECO:0000313" key="3">
    <source>
        <dbReference type="Proteomes" id="UP000000305"/>
    </source>
</evidence>
<sequence>MSNRRQEVPTDVNEVKKEEKTEIDYEEEGGISFVVYPQTYEDSKSVEISAVIEMPLPWKTDLGSPQQRPREFFHDI</sequence>
<dbReference type="AlphaFoldDB" id="E9HCW5"/>
<gene>
    <name evidence="2" type="ORF">DAPPUDRAFT_257130</name>
</gene>
<dbReference type="HOGENOM" id="CLU_2657017_0_0_1"/>
<organism evidence="2 3">
    <name type="scientific">Daphnia pulex</name>
    <name type="common">Water flea</name>
    <dbReference type="NCBI Taxonomy" id="6669"/>
    <lineage>
        <taxon>Eukaryota</taxon>
        <taxon>Metazoa</taxon>
        <taxon>Ecdysozoa</taxon>
        <taxon>Arthropoda</taxon>
        <taxon>Crustacea</taxon>
        <taxon>Branchiopoda</taxon>
        <taxon>Diplostraca</taxon>
        <taxon>Cladocera</taxon>
        <taxon>Anomopoda</taxon>
        <taxon>Daphniidae</taxon>
        <taxon>Daphnia</taxon>
    </lineage>
</organism>
<name>E9HCW5_DAPPU</name>